<feature type="domain" description="Nucleotide-diphospho-sugar transferase" evidence="2">
    <location>
        <begin position="129"/>
        <end position="326"/>
    </location>
</feature>
<dbReference type="PANTHER" id="PTHR46038:SF9">
    <property type="entry name" value="OS01G0920800 PROTEIN"/>
    <property type="match status" value="1"/>
</dbReference>
<reference evidence="3 4" key="1">
    <citation type="journal article" date="2010" name="Nature">
        <title>Genome sequencing and analysis of the model grass Brachypodium distachyon.</title>
        <authorList>
            <consortium name="International Brachypodium Initiative"/>
        </authorList>
    </citation>
    <scope>NUCLEOTIDE SEQUENCE [LARGE SCALE GENOMIC DNA]</scope>
    <source>
        <strain evidence="3 4">Bd21</strain>
    </source>
</reference>
<dbReference type="KEGG" id="bdi:100821916"/>
<dbReference type="InterPro" id="IPR005069">
    <property type="entry name" value="Nucl-diP-sugar_transferase"/>
</dbReference>
<dbReference type="RefSeq" id="XP_010233585.2">
    <property type="nucleotide sequence ID" value="XM_010235283.3"/>
</dbReference>
<keyword evidence="1" id="KW-0812">Transmembrane</keyword>
<name>I1HUN5_BRADI</name>
<protein>
    <recommendedName>
        <fullName evidence="2">Nucleotide-diphospho-sugar transferase domain-containing protein</fullName>
    </recommendedName>
</protein>
<dbReference type="eggNOG" id="ENOG502R34F">
    <property type="taxonomic scope" value="Eukaryota"/>
</dbReference>
<evidence type="ECO:0000313" key="3">
    <source>
        <dbReference type="EMBL" id="KQK11251.1"/>
    </source>
</evidence>
<dbReference type="STRING" id="15368.I1HUN5"/>
<dbReference type="OMA" id="IGWRKPV"/>
<gene>
    <name evidence="4" type="primary">LOC100821916</name>
    <name evidence="3" type="ORF">BRADI_2g59010v3</name>
</gene>
<dbReference type="AlphaFoldDB" id="I1HUN5"/>
<dbReference type="InterPro" id="IPR044821">
    <property type="entry name" value="At1g28695/At4g15970-like"/>
</dbReference>
<keyword evidence="1" id="KW-0472">Membrane</keyword>
<evidence type="ECO:0000313" key="4">
    <source>
        <dbReference type="EnsemblPlants" id="KQK11251"/>
    </source>
</evidence>
<feature type="transmembrane region" description="Helical" evidence="1">
    <location>
        <begin position="20"/>
        <end position="37"/>
    </location>
</feature>
<accession>I1HUN5</accession>
<dbReference type="EnsemblPlants" id="KQK11251">
    <property type="protein sequence ID" value="KQK11251"/>
    <property type="gene ID" value="BRADI_2g59010v3"/>
</dbReference>
<organism evidence="4">
    <name type="scientific">Brachypodium distachyon</name>
    <name type="common">Purple false brome</name>
    <name type="synonym">Trachynia distachya</name>
    <dbReference type="NCBI Taxonomy" id="15368"/>
    <lineage>
        <taxon>Eukaryota</taxon>
        <taxon>Viridiplantae</taxon>
        <taxon>Streptophyta</taxon>
        <taxon>Embryophyta</taxon>
        <taxon>Tracheophyta</taxon>
        <taxon>Spermatophyta</taxon>
        <taxon>Magnoliopsida</taxon>
        <taxon>Liliopsida</taxon>
        <taxon>Poales</taxon>
        <taxon>Poaceae</taxon>
        <taxon>BOP clade</taxon>
        <taxon>Pooideae</taxon>
        <taxon>Stipodae</taxon>
        <taxon>Brachypodieae</taxon>
        <taxon>Brachypodium</taxon>
    </lineage>
</organism>
<dbReference type="OrthoDB" id="604820at2759"/>
<dbReference type="Gramene" id="KQK11251">
    <property type="protein sequence ID" value="KQK11251"/>
    <property type="gene ID" value="BRADI_2g59010v3"/>
</dbReference>
<evidence type="ECO:0000256" key="1">
    <source>
        <dbReference type="SAM" id="Phobius"/>
    </source>
</evidence>
<dbReference type="Pfam" id="PF03407">
    <property type="entry name" value="Nucleotid_trans"/>
    <property type="match status" value="1"/>
</dbReference>
<evidence type="ECO:0000259" key="2">
    <source>
        <dbReference type="Pfam" id="PF03407"/>
    </source>
</evidence>
<dbReference type="GeneID" id="100821916"/>
<dbReference type="Proteomes" id="UP000008810">
    <property type="component" value="Chromosome 2"/>
</dbReference>
<proteinExistence type="predicted"/>
<reference evidence="3" key="2">
    <citation type="submission" date="2017-06" db="EMBL/GenBank/DDBJ databases">
        <title>WGS assembly of Brachypodium distachyon.</title>
        <authorList>
            <consortium name="The International Brachypodium Initiative"/>
            <person name="Lucas S."/>
            <person name="Harmon-Smith M."/>
            <person name="Lail K."/>
            <person name="Tice H."/>
            <person name="Grimwood J."/>
            <person name="Bruce D."/>
            <person name="Barry K."/>
            <person name="Shu S."/>
            <person name="Lindquist E."/>
            <person name="Wang M."/>
            <person name="Pitluck S."/>
            <person name="Vogel J.P."/>
            <person name="Garvin D.F."/>
            <person name="Mockler T.C."/>
            <person name="Schmutz J."/>
            <person name="Rokhsar D."/>
            <person name="Bevan M.W."/>
        </authorList>
    </citation>
    <scope>NUCLEOTIDE SEQUENCE</scope>
    <source>
        <strain evidence="3">Bd21</strain>
    </source>
</reference>
<sequence>MAGLGKEGISLKPISNHSVVWFLLGAALPTVLLFVLASDRVGEQLSIVSGSWGKYGNGAGGDLPPLSPDAAYAQEQEEKFPGLTQLLPRVAMDDRTVIITSVNEAWTQPGSLLDLYRESFKNGEDTEHLLAHVLVIALDPAGFHRCNVVHPHCYLLEVKTVNLTSATRFMSKEYLEIVWTKLSLQQRILELGYNFLFTDADMLLFRNPFRRITLHADMSVSSDDFSIARAPLDNPINTGLYYVKSTNRTVEMLRYWQAARSRTPGAHDQTVFGNIKHELVEKLKVRIEPLDTSYFGGFCEYHDDFEKISTMHADCCIGVDNKVHDLMDVAADWKRYMSMTLDERKKMSGNLTWTVPVRCRKSINWRKPVHP</sequence>
<evidence type="ECO:0000313" key="5">
    <source>
        <dbReference type="Proteomes" id="UP000008810"/>
    </source>
</evidence>
<dbReference type="HOGENOM" id="CLU_034507_1_1_1"/>
<dbReference type="PANTHER" id="PTHR46038">
    <property type="entry name" value="EXPRESSED PROTEIN-RELATED"/>
    <property type="match status" value="1"/>
</dbReference>
<dbReference type="FunCoup" id="I1HUN5">
    <property type="interactions" value="4"/>
</dbReference>
<keyword evidence="1" id="KW-1133">Transmembrane helix</keyword>
<keyword evidence="5" id="KW-1185">Reference proteome</keyword>
<reference evidence="4" key="3">
    <citation type="submission" date="2018-08" db="UniProtKB">
        <authorList>
            <consortium name="EnsemblPlants"/>
        </authorList>
    </citation>
    <scope>IDENTIFICATION</scope>
    <source>
        <strain evidence="4">cv. Bd21</strain>
    </source>
</reference>
<dbReference type="EMBL" id="CM000881">
    <property type="protein sequence ID" value="KQK11251.1"/>
    <property type="molecule type" value="Genomic_DNA"/>
</dbReference>